<evidence type="ECO:0000313" key="1">
    <source>
        <dbReference type="EMBL" id="KAL0563375.1"/>
    </source>
</evidence>
<comment type="caution">
    <text evidence="1">The sequence shown here is derived from an EMBL/GenBank/DDBJ whole genome shotgun (WGS) entry which is preliminary data.</text>
</comment>
<sequence>MPPRIQQYQSLVVEYSKNEQNYLRIFSNTITGVAVPESELLAILKGQVVNLNKVFSESFAVERDSEQTAELPNSITIKLARSSNWASKKMRTQSDWENAFSRFQEVFTANYHFLSQDITEYQRYVRGLFQSVSNSYQPNIIELDAYICTQIAQHKFSWPFSDTYRFGAYEGKYLSSNGASFSASQRDNQGGGE</sequence>
<keyword evidence="2" id="KW-1185">Reference proteome</keyword>
<accession>A0ABR3EKL8</accession>
<proteinExistence type="predicted"/>
<reference evidence="1 2" key="1">
    <citation type="submission" date="2024-02" db="EMBL/GenBank/DDBJ databases">
        <title>A draft genome for the cacao thread blight pathogen Marasmius crinis-equi.</title>
        <authorList>
            <person name="Cohen S.P."/>
            <person name="Baruah I.K."/>
            <person name="Amoako-Attah I."/>
            <person name="Bukari Y."/>
            <person name="Meinhardt L.W."/>
            <person name="Bailey B.A."/>
        </authorList>
    </citation>
    <scope>NUCLEOTIDE SEQUENCE [LARGE SCALE GENOMIC DNA]</scope>
    <source>
        <strain evidence="1 2">GH-76</strain>
    </source>
</reference>
<gene>
    <name evidence="1" type="ORF">V5O48_018692</name>
</gene>
<organism evidence="1 2">
    <name type="scientific">Marasmius crinis-equi</name>
    <dbReference type="NCBI Taxonomy" id="585013"/>
    <lineage>
        <taxon>Eukaryota</taxon>
        <taxon>Fungi</taxon>
        <taxon>Dikarya</taxon>
        <taxon>Basidiomycota</taxon>
        <taxon>Agaricomycotina</taxon>
        <taxon>Agaricomycetes</taxon>
        <taxon>Agaricomycetidae</taxon>
        <taxon>Agaricales</taxon>
        <taxon>Marasmiineae</taxon>
        <taxon>Marasmiaceae</taxon>
        <taxon>Marasmius</taxon>
    </lineage>
</organism>
<dbReference type="EMBL" id="JBAHYK010003596">
    <property type="protein sequence ID" value="KAL0563375.1"/>
    <property type="molecule type" value="Genomic_DNA"/>
</dbReference>
<name>A0ABR3EKL8_9AGAR</name>
<evidence type="ECO:0000313" key="2">
    <source>
        <dbReference type="Proteomes" id="UP001465976"/>
    </source>
</evidence>
<dbReference type="Proteomes" id="UP001465976">
    <property type="component" value="Unassembled WGS sequence"/>
</dbReference>
<protein>
    <submittedName>
        <fullName evidence="1">Uncharacterized protein</fullName>
    </submittedName>
</protein>